<reference evidence="2" key="1">
    <citation type="submission" date="2020-11" db="EMBL/GenBank/DDBJ databases">
        <title>Bacterial whole genome sequence for Panacibacter sp. DH6.</title>
        <authorList>
            <person name="Le V."/>
            <person name="Ko S."/>
            <person name="Ahn C.-Y."/>
            <person name="Oh H.-M."/>
        </authorList>
    </citation>
    <scope>NUCLEOTIDE SEQUENCE</scope>
    <source>
        <strain evidence="2">DH6</strain>
    </source>
</reference>
<dbReference type="AlphaFoldDB" id="A0A931E2T3"/>
<dbReference type="Proteomes" id="UP000628448">
    <property type="component" value="Unassembled WGS sequence"/>
</dbReference>
<keyword evidence="1" id="KW-1133">Transmembrane helix</keyword>
<dbReference type="EMBL" id="JADWYR010000001">
    <property type="protein sequence ID" value="MBG9376545.1"/>
    <property type="molecule type" value="Genomic_DNA"/>
</dbReference>
<keyword evidence="1" id="KW-0812">Transmembrane</keyword>
<gene>
    <name evidence="2" type="ORF">I5907_09890</name>
</gene>
<comment type="caution">
    <text evidence="2">The sequence shown here is derived from an EMBL/GenBank/DDBJ whole genome shotgun (WGS) entry which is preliminary data.</text>
</comment>
<organism evidence="2 3">
    <name type="scientific">Panacibacter microcysteis</name>
    <dbReference type="NCBI Taxonomy" id="2793269"/>
    <lineage>
        <taxon>Bacteria</taxon>
        <taxon>Pseudomonadati</taxon>
        <taxon>Bacteroidota</taxon>
        <taxon>Chitinophagia</taxon>
        <taxon>Chitinophagales</taxon>
        <taxon>Chitinophagaceae</taxon>
        <taxon>Panacibacter</taxon>
    </lineage>
</organism>
<name>A0A931E2T3_9BACT</name>
<sequence>MKRKILRYTLIILFLGLGIFVYVRYFWEFGVGTKAGVLNTFMKKGYMFKTYEGKIIQSGFKANVQSNEFEFSVTDEKVAQILLANSGREVELRYKEYFAALPWRGMQRYVVDSVYEIRQDPRQSVLSPK</sequence>
<evidence type="ECO:0000313" key="2">
    <source>
        <dbReference type="EMBL" id="MBG9376545.1"/>
    </source>
</evidence>
<evidence type="ECO:0000313" key="3">
    <source>
        <dbReference type="Proteomes" id="UP000628448"/>
    </source>
</evidence>
<protein>
    <recommendedName>
        <fullName evidence="4">6-phosphogluconate dehydrogenase</fullName>
    </recommendedName>
</protein>
<evidence type="ECO:0000256" key="1">
    <source>
        <dbReference type="SAM" id="Phobius"/>
    </source>
</evidence>
<keyword evidence="3" id="KW-1185">Reference proteome</keyword>
<dbReference type="RefSeq" id="WP_196990552.1">
    <property type="nucleotide sequence ID" value="NZ_JADWYR010000001.1"/>
</dbReference>
<keyword evidence="1" id="KW-0472">Membrane</keyword>
<feature type="transmembrane region" description="Helical" evidence="1">
    <location>
        <begin position="5"/>
        <end position="27"/>
    </location>
</feature>
<accession>A0A931E2T3</accession>
<evidence type="ECO:0008006" key="4">
    <source>
        <dbReference type="Google" id="ProtNLM"/>
    </source>
</evidence>
<proteinExistence type="predicted"/>